<dbReference type="InterPro" id="IPR042988">
    <property type="entry name" value="NOBOX"/>
</dbReference>
<dbReference type="OrthoDB" id="1867783at2759"/>
<dbReference type="GO" id="GO:0000978">
    <property type="term" value="F:RNA polymerase II cis-regulatory region sequence-specific DNA binding"/>
    <property type="evidence" value="ECO:0007669"/>
    <property type="project" value="TreeGrafter"/>
</dbReference>
<dbReference type="EMBL" id="MCFN01001363">
    <property type="protein sequence ID" value="OXB53194.1"/>
    <property type="molecule type" value="Genomic_DNA"/>
</dbReference>
<evidence type="ECO:0000256" key="1">
    <source>
        <dbReference type="SAM" id="MobiDB-lite"/>
    </source>
</evidence>
<accession>A0A226MD11</accession>
<dbReference type="STRING" id="9009.A0A226MD11"/>
<name>A0A226MD11_CALSU</name>
<sequence>MYHSRAPLLPVPPLHEQSATLNEDTTPGNCSSRFSEHSALLAASSVSSVREMVVSCEGVQTKAMLQLDFSSSRTECFPSLPSPPPVHRASLPLSLFFSPCSHIVPLMLDAPNSECSLTSQENISKEGFTYSTKNQG</sequence>
<comment type="caution">
    <text evidence="2">The sequence shown here is derived from an EMBL/GenBank/DDBJ whole genome shotgun (WGS) entry which is preliminary data.</text>
</comment>
<feature type="compositionally biased region" description="Polar residues" evidence="1">
    <location>
        <begin position="17"/>
        <end position="29"/>
    </location>
</feature>
<evidence type="ECO:0000313" key="3">
    <source>
        <dbReference type="Proteomes" id="UP000198323"/>
    </source>
</evidence>
<proteinExistence type="predicted"/>
<dbReference type="AlphaFoldDB" id="A0A226MD11"/>
<dbReference type="PANTHER" id="PTHR47060">
    <property type="entry name" value="HOMEOBOX PROTEIN NOBOX"/>
    <property type="match status" value="1"/>
</dbReference>
<reference evidence="2 3" key="1">
    <citation type="submission" date="2016-07" db="EMBL/GenBank/DDBJ databases">
        <title>Disparate Historic Effective Population Sizes Predicted by Modern Levels of Genome Diversity for the Scaled Quail (Callipepla squamata) and the Northern Bobwhite (Colinus virginianus): Inferences from First and Second Generation Draft Genome Assemblies for Sympatric New World Quail.</title>
        <authorList>
            <person name="Oldeschulte D.L."/>
            <person name="Halley Y.A."/>
            <person name="Bhattarai E.K."/>
            <person name="Brashear W.A."/>
            <person name="Hill J."/>
            <person name="Metz R.P."/>
            <person name="Johnson C.D."/>
            <person name="Rollins D."/>
            <person name="Peterson M.J."/>
            <person name="Bickhart D.M."/>
            <person name="Decker J.E."/>
            <person name="Seabury C.M."/>
        </authorList>
    </citation>
    <scope>NUCLEOTIDE SEQUENCE [LARGE SCALE GENOMIC DNA]</scope>
    <source>
        <strain evidence="2 3">Texas</strain>
        <tissue evidence="2">Leg muscle</tissue>
    </source>
</reference>
<protein>
    <submittedName>
        <fullName evidence="2">Uncharacterized protein</fullName>
    </submittedName>
</protein>
<dbReference type="GO" id="GO:0000981">
    <property type="term" value="F:DNA-binding transcription factor activity, RNA polymerase II-specific"/>
    <property type="evidence" value="ECO:0007669"/>
    <property type="project" value="TreeGrafter"/>
</dbReference>
<gene>
    <name evidence="2" type="ORF">ASZ78_015185</name>
</gene>
<dbReference type="PANTHER" id="PTHR47060:SF1">
    <property type="entry name" value="HOMEOBOX PROTEIN NOBOX"/>
    <property type="match status" value="1"/>
</dbReference>
<evidence type="ECO:0000313" key="2">
    <source>
        <dbReference type="EMBL" id="OXB53194.1"/>
    </source>
</evidence>
<keyword evidence="3" id="KW-1185">Reference proteome</keyword>
<organism evidence="2 3">
    <name type="scientific">Callipepla squamata</name>
    <name type="common">Scaled quail</name>
    <dbReference type="NCBI Taxonomy" id="9009"/>
    <lineage>
        <taxon>Eukaryota</taxon>
        <taxon>Metazoa</taxon>
        <taxon>Chordata</taxon>
        <taxon>Craniata</taxon>
        <taxon>Vertebrata</taxon>
        <taxon>Euteleostomi</taxon>
        <taxon>Archelosauria</taxon>
        <taxon>Archosauria</taxon>
        <taxon>Dinosauria</taxon>
        <taxon>Saurischia</taxon>
        <taxon>Theropoda</taxon>
        <taxon>Coelurosauria</taxon>
        <taxon>Aves</taxon>
        <taxon>Neognathae</taxon>
        <taxon>Galloanserae</taxon>
        <taxon>Galliformes</taxon>
        <taxon>Odontophoridae</taxon>
        <taxon>Callipepla</taxon>
    </lineage>
</organism>
<feature type="region of interest" description="Disordered" evidence="1">
    <location>
        <begin position="1"/>
        <end position="29"/>
    </location>
</feature>
<dbReference type="Proteomes" id="UP000198323">
    <property type="component" value="Unassembled WGS sequence"/>
</dbReference>